<dbReference type="Proteomes" id="UP000032180">
    <property type="component" value="Chromosome 11"/>
</dbReference>
<keyword evidence="3" id="KW-0268">Exocytosis</keyword>
<keyword evidence="3" id="KW-0653">Protein transport</keyword>
<dbReference type="eggNOG" id="KOG2344">
    <property type="taxonomic scope" value="Eukaryota"/>
</dbReference>
<reference evidence="5" key="3">
    <citation type="submission" date="2015-04" db="UniProtKB">
        <authorList>
            <consortium name="EnsemblPlants"/>
        </authorList>
    </citation>
    <scope>IDENTIFICATION</scope>
</reference>
<dbReference type="PANTHER" id="PTHR12542:SF179">
    <property type="entry name" value="OS05G0369700 PROTEIN"/>
    <property type="match status" value="1"/>
</dbReference>
<dbReference type="Gramene" id="LPERR11G14100.1">
    <property type="protein sequence ID" value="LPERR11G14100.1"/>
    <property type="gene ID" value="LPERR11G14100"/>
</dbReference>
<dbReference type="STRING" id="77586.A0A0D9XTD8"/>
<dbReference type="GO" id="GO:0006887">
    <property type="term" value="P:exocytosis"/>
    <property type="evidence" value="ECO:0007669"/>
    <property type="project" value="UniProtKB-KW"/>
</dbReference>
<proteinExistence type="inferred from homology"/>
<dbReference type="HOGENOM" id="CLU_026956_2_0_1"/>
<organism evidence="5 6">
    <name type="scientific">Leersia perrieri</name>
    <dbReference type="NCBI Taxonomy" id="77586"/>
    <lineage>
        <taxon>Eukaryota</taxon>
        <taxon>Viridiplantae</taxon>
        <taxon>Streptophyta</taxon>
        <taxon>Embryophyta</taxon>
        <taxon>Tracheophyta</taxon>
        <taxon>Spermatophyta</taxon>
        <taxon>Magnoliopsida</taxon>
        <taxon>Liliopsida</taxon>
        <taxon>Poales</taxon>
        <taxon>Poaceae</taxon>
        <taxon>BOP clade</taxon>
        <taxon>Oryzoideae</taxon>
        <taxon>Oryzeae</taxon>
        <taxon>Oryzinae</taxon>
        <taxon>Leersia</taxon>
    </lineage>
</organism>
<dbReference type="AlphaFoldDB" id="A0A0D9XTD8"/>
<accession>A0A0D9XTD8</accession>
<keyword evidence="2 3" id="KW-0813">Transport</keyword>
<protein>
    <recommendedName>
        <fullName evidence="3">Exocyst subunit Exo70 family protein</fullName>
    </recommendedName>
</protein>
<evidence type="ECO:0000256" key="1">
    <source>
        <dbReference type="ARBA" id="ARBA00006756"/>
    </source>
</evidence>
<comment type="function">
    <text evidence="3">Component of the exocyst complex.</text>
</comment>
<dbReference type="InterPro" id="IPR016159">
    <property type="entry name" value="Cullin_repeat-like_dom_sf"/>
</dbReference>
<dbReference type="GO" id="GO:0000145">
    <property type="term" value="C:exocyst"/>
    <property type="evidence" value="ECO:0007669"/>
    <property type="project" value="InterPro"/>
</dbReference>
<reference evidence="6" key="2">
    <citation type="submission" date="2013-12" db="EMBL/GenBank/DDBJ databases">
        <authorList>
            <person name="Yu Y."/>
            <person name="Lee S."/>
            <person name="de Baynast K."/>
            <person name="Wissotski M."/>
            <person name="Liu L."/>
            <person name="Talag J."/>
            <person name="Goicoechea J."/>
            <person name="Angelova A."/>
            <person name="Jetty R."/>
            <person name="Kudrna D."/>
            <person name="Golser W."/>
            <person name="Rivera L."/>
            <person name="Zhang J."/>
            <person name="Wing R."/>
        </authorList>
    </citation>
    <scope>NUCLEOTIDE SEQUENCE</scope>
</reference>
<dbReference type="EnsemblPlants" id="LPERR11G14100.1">
    <property type="protein sequence ID" value="LPERR11G14100.1"/>
    <property type="gene ID" value="LPERR11G14100"/>
</dbReference>
<evidence type="ECO:0000313" key="5">
    <source>
        <dbReference type="EnsemblPlants" id="LPERR11G14100.1"/>
    </source>
</evidence>
<keyword evidence="6" id="KW-1185">Reference proteome</keyword>
<dbReference type="Pfam" id="PF03081">
    <property type="entry name" value="Exo70_C"/>
    <property type="match status" value="1"/>
</dbReference>
<feature type="domain" description="Exocyst complex subunit Exo70 C-terminal" evidence="4">
    <location>
        <begin position="129"/>
        <end position="445"/>
    </location>
</feature>
<sequence>MNLQEKPWSGVEELIKGWLVALTVMAEALRLTTPELSSSDGGSCSELGAIPARKQISAPAWIAAAVSRPPLGSPDLIDEQSELAESSSGPATKRSFDVATVKEAIIAYSLAEKGRSFSFGQPQRATRPESPGSLLTLFAEASLMKKMCFPDAMASLNRSPEKILSLIDMYAVVSDVSPGLLALLIAGESKRLVSHRITTVLETLSGMVRDILRNLASLIQEEESWRSTVQGNYGIHPVNQYVLNYINLLLDNLDVLNLVLQRGEDEELFPIGEPYQFATEDSSLTGIVTRLVNSLDAMFEDRSKTYAAAGPRYIFLLNNAHFILQQAFMGACWYAQRKRQIERHIKSYLDASWGNIVSCLEPTGGQRRNSLLRRLSVLVEFNALLQATYHTEKLWKINSPQLRSMLRNSVCGKVVSAYRLYLESQVKFETSATYTPEDLEDLLQDLFEG</sequence>
<dbReference type="PANTHER" id="PTHR12542">
    <property type="entry name" value="EXOCYST COMPLEX PROTEIN EXO70"/>
    <property type="match status" value="1"/>
</dbReference>
<dbReference type="SUPFAM" id="SSF74788">
    <property type="entry name" value="Cullin repeat-like"/>
    <property type="match status" value="1"/>
</dbReference>
<comment type="similarity">
    <text evidence="1 3">Belongs to the EXO70 family.</text>
</comment>
<dbReference type="Gene3D" id="1.20.1280.170">
    <property type="entry name" value="Exocyst complex component Exo70"/>
    <property type="match status" value="1"/>
</dbReference>
<evidence type="ECO:0000259" key="4">
    <source>
        <dbReference type="Pfam" id="PF03081"/>
    </source>
</evidence>
<name>A0A0D9XTD8_9ORYZ</name>
<dbReference type="InterPro" id="IPR004140">
    <property type="entry name" value="Exo70"/>
</dbReference>
<reference evidence="5 6" key="1">
    <citation type="submission" date="2012-08" db="EMBL/GenBank/DDBJ databases">
        <title>Oryza genome evolution.</title>
        <authorList>
            <person name="Wing R.A."/>
        </authorList>
    </citation>
    <scope>NUCLEOTIDE SEQUENCE</scope>
</reference>
<evidence type="ECO:0000256" key="2">
    <source>
        <dbReference type="ARBA" id="ARBA00022448"/>
    </source>
</evidence>
<dbReference type="GO" id="GO:0005546">
    <property type="term" value="F:phosphatidylinositol-4,5-bisphosphate binding"/>
    <property type="evidence" value="ECO:0007669"/>
    <property type="project" value="InterPro"/>
</dbReference>
<evidence type="ECO:0000313" key="6">
    <source>
        <dbReference type="Proteomes" id="UP000032180"/>
    </source>
</evidence>
<evidence type="ECO:0000256" key="3">
    <source>
        <dbReference type="RuleBase" id="RU365026"/>
    </source>
</evidence>
<dbReference type="InterPro" id="IPR046364">
    <property type="entry name" value="Exo70_C"/>
</dbReference>
<dbReference type="GO" id="GO:0015031">
    <property type="term" value="P:protein transport"/>
    <property type="evidence" value="ECO:0007669"/>
    <property type="project" value="UniProtKB-KW"/>
</dbReference>